<evidence type="ECO:0000256" key="1">
    <source>
        <dbReference type="SAM" id="SignalP"/>
    </source>
</evidence>
<gene>
    <name evidence="2" type="ORF">GCM10007384_20420</name>
</gene>
<dbReference type="EMBL" id="BMWS01000012">
    <property type="protein sequence ID" value="GGX19001.1"/>
    <property type="molecule type" value="Genomic_DNA"/>
</dbReference>
<dbReference type="Proteomes" id="UP000601108">
    <property type="component" value="Unassembled WGS sequence"/>
</dbReference>
<reference evidence="2 3" key="1">
    <citation type="journal article" date="2014" name="Int. J. Syst. Evol. Microbiol.">
        <title>Complete genome sequence of Corynebacterium casei LMG S-19264T (=DSM 44701T), isolated from a smear-ripened cheese.</title>
        <authorList>
            <consortium name="US DOE Joint Genome Institute (JGI-PGF)"/>
            <person name="Walter F."/>
            <person name="Albersmeier A."/>
            <person name="Kalinowski J."/>
            <person name="Ruckert C."/>
        </authorList>
    </citation>
    <scope>NUCLEOTIDE SEQUENCE [LARGE SCALE GENOMIC DNA]</scope>
    <source>
        <strain evidence="2 3">KCTC 12285</strain>
    </source>
</reference>
<sequence length="58" mass="6472">MFNLKKIKIMKTISYILIALFITVSFTSCTADRINDNEDISLEQFATGDGEIDPDDVG</sequence>
<name>A0A918JV74_9FLAO</name>
<accession>A0A918JV74</accession>
<comment type="caution">
    <text evidence="2">The sequence shown here is derived from an EMBL/GenBank/DDBJ whole genome shotgun (WGS) entry which is preliminary data.</text>
</comment>
<protein>
    <submittedName>
        <fullName evidence="2">Uncharacterized protein</fullName>
    </submittedName>
</protein>
<dbReference type="AlphaFoldDB" id="A0A918JV74"/>
<proteinExistence type="predicted"/>
<dbReference type="PROSITE" id="PS51257">
    <property type="entry name" value="PROKAR_LIPOPROTEIN"/>
    <property type="match status" value="1"/>
</dbReference>
<organism evidence="2 3">
    <name type="scientific">Aquimarina muelleri</name>
    <dbReference type="NCBI Taxonomy" id="279356"/>
    <lineage>
        <taxon>Bacteria</taxon>
        <taxon>Pseudomonadati</taxon>
        <taxon>Bacteroidota</taxon>
        <taxon>Flavobacteriia</taxon>
        <taxon>Flavobacteriales</taxon>
        <taxon>Flavobacteriaceae</taxon>
        <taxon>Aquimarina</taxon>
    </lineage>
</organism>
<keyword evidence="3" id="KW-1185">Reference proteome</keyword>
<feature type="chain" id="PRO_5037747786" evidence="1">
    <location>
        <begin position="31"/>
        <end position="58"/>
    </location>
</feature>
<feature type="signal peptide" evidence="1">
    <location>
        <begin position="1"/>
        <end position="30"/>
    </location>
</feature>
<evidence type="ECO:0000313" key="3">
    <source>
        <dbReference type="Proteomes" id="UP000601108"/>
    </source>
</evidence>
<evidence type="ECO:0000313" key="2">
    <source>
        <dbReference type="EMBL" id="GGX19001.1"/>
    </source>
</evidence>
<keyword evidence="1" id="KW-0732">Signal</keyword>